<dbReference type="Gramene" id="OB06G24130.1">
    <property type="protein sequence ID" value="OB06G24130.1"/>
    <property type="gene ID" value="OB06G24130"/>
</dbReference>
<evidence type="ECO:0000313" key="2">
    <source>
        <dbReference type="EnsemblPlants" id="OB06G24130.1"/>
    </source>
</evidence>
<dbReference type="HOGENOM" id="CLU_127446_2_0_1"/>
<evidence type="ECO:0000259" key="1">
    <source>
        <dbReference type="Pfam" id="PF13952"/>
    </source>
</evidence>
<dbReference type="OMA" id="CKWANTT"/>
<dbReference type="PANTHER" id="PTHR48258">
    <property type="entry name" value="DUF4218 DOMAIN-CONTAINING PROTEIN-RELATED"/>
    <property type="match status" value="1"/>
</dbReference>
<dbReference type="PANTHER" id="PTHR48258:SF15">
    <property type="entry name" value="OS02G0543900 PROTEIN"/>
    <property type="match status" value="1"/>
</dbReference>
<dbReference type="Proteomes" id="UP000006038">
    <property type="component" value="Chromosome 6"/>
</dbReference>
<proteinExistence type="predicted"/>
<dbReference type="STRING" id="4533.J3MEG9"/>
<dbReference type="InterPro" id="IPR025312">
    <property type="entry name" value="DUF4216"/>
</dbReference>
<dbReference type="EnsemblPlants" id="OB06G24130.1">
    <property type="protein sequence ID" value="OB06G24130.1"/>
    <property type="gene ID" value="OB06G24130"/>
</dbReference>
<reference evidence="2" key="1">
    <citation type="journal article" date="2013" name="Nat. Commun.">
        <title>Whole-genome sequencing of Oryza brachyantha reveals mechanisms underlying Oryza genome evolution.</title>
        <authorList>
            <person name="Chen J."/>
            <person name="Huang Q."/>
            <person name="Gao D."/>
            <person name="Wang J."/>
            <person name="Lang Y."/>
            <person name="Liu T."/>
            <person name="Li B."/>
            <person name="Bai Z."/>
            <person name="Luis Goicoechea J."/>
            <person name="Liang C."/>
            <person name="Chen C."/>
            <person name="Zhang W."/>
            <person name="Sun S."/>
            <person name="Liao Y."/>
            <person name="Zhang X."/>
            <person name="Yang L."/>
            <person name="Song C."/>
            <person name="Wang M."/>
            <person name="Shi J."/>
            <person name="Liu G."/>
            <person name="Liu J."/>
            <person name="Zhou H."/>
            <person name="Zhou W."/>
            <person name="Yu Q."/>
            <person name="An N."/>
            <person name="Chen Y."/>
            <person name="Cai Q."/>
            <person name="Wang B."/>
            <person name="Liu B."/>
            <person name="Min J."/>
            <person name="Huang Y."/>
            <person name="Wu H."/>
            <person name="Li Z."/>
            <person name="Zhang Y."/>
            <person name="Yin Y."/>
            <person name="Song W."/>
            <person name="Jiang J."/>
            <person name="Jackson S.A."/>
            <person name="Wing R.A."/>
            <person name="Wang J."/>
            <person name="Chen M."/>
        </authorList>
    </citation>
    <scope>NUCLEOTIDE SEQUENCE [LARGE SCALE GENOMIC DNA]</scope>
    <source>
        <strain evidence="2">cv. IRGC 101232</strain>
    </source>
</reference>
<name>J3MEG9_ORYBR</name>
<accession>J3MEG9</accession>
<organism evidence="2">
    <name type="scientific">Oryza brachyantha</name>
    <name type="common">malo sina</name>
    <dbReference type="NCBI Taxonomy" id="4533"/>
    <lineage>
        <taxon>Eukaryota</taxon>
        <taxon>Viridiplantae</taxon>
        <taxon>Streptophyta</taxon>
        <taxon>Embryophyta</taxon>
        <taxon>Tracheophyta</taxon>
        <taxon>Spermatophyta</taxon>
        <taxon>Magnoliopsida</taxon>
        <taxon>Liliopsida</taxon>
        <taxon>Poales</taxon>
        <taxon>Poaceae</taxon>
        <taxon>BOP clade</taxon>
        <taxon>Oryzoideae</taxon>
        <taxon>Oryzeae</taxon>
        <taxon>Oryzinae</taxon>
        <taxon>Oryza</taxon>
    </lineage>
</organism>
<dbReference type="eggNOG" id="ENOG502QWJJ">
    <property type="taxonomic scope" value="Eukaryota"/>
</dbReference>
<dbReference type="Pfam" id="PF13952">
    <property type="entry name" value="DUF4216"/>
    <property type="match status" value="1"/>
</dbReference>
<feature type="domain" description="DUF4216" evidence="1">
    <location>
        <begin position="46"/>
        <end position="111"/>
    </location>
</feature>
<keyword evidence="3" id="KW-1185">Reference proteome</keyword>
<dbReference type="AlphaFoldDB" id="J3MEG9"/>
<reference evidence="2" key="2">
    <citation type="submission" date="2013-04" db="UniProtKB">
        <authorList>
            <consortium name="EnsemblPlants"/>
        </authorList>
    </citation>
    <scope>IDENTIFICATION</scope>
</reference>
<evidence type="ECO:0000313" key="3">
    <source>
        <dbReference type="Proteomes" id="UP000006038"/>
    </source>
</evidence>
<sequence>MINGWKFNIKERDMLLQTQNSGVCVNGEDEIGDKDYFGVLTDIVRLSYGKYHVVLFKCDWWDVHTARGIKKDRHGFTMINTTRKLLVDEPYVLASQVEQVYYVKDTIDPRWCWN</sequence>
<protein>
    <recommendedName>
        <fullName evidence="1">DUF4216 domain-containing protein</fullName>
    </recommendedName>
</protein>